<dbReference type="InterPro" id="IPR036514">
    <property type="entry name" value="SGNH_hydro_sf"/>
</dbReference>
<feature type="region of interest" description="Disordered" evidence="1">
    <location>
        <begin position="1"/>
        <end position="39"/>
    </location>
</feature>
<keyword evidence="2" id="KW-1185">Reference proteome</keyword>
<dbReference type="RefSeq" id="XP_054839873.1">
    <property type="nucleotide sequence ID" value="XM_054983898.1"/>
</dbReference>
<dbReference type="Gene3D" id="3.40.50.1110">
    <property type="entry name" value="SGNH hydrolase"/>
    <property type="match status" value="1"/>
</dbReference>
<dbReference type="Proteomes" id="UP001190640">
    <property type="component" value="Chromosome 6"/>
</dbReference>
<accession>A0AA97JKE8</accession>
<protein>
    <submittedName>
        <fullName evidence="3">Uncharacterized protein LOC129332667</fullName>
    </submittedName>
</protein>
<evidence type="ECO:0000313" key="2">
    <source>
        <dbReference type="Proteomes" id="UP001190640"/>
    </source>
</evidence>
<gene>
    <name evidence="3" type="primary">LOC129332667</name>
</gene>
<dbReference type="GeneID" id="129332667"/>
<dbReference type="SUPFAM" id="SSF52266">
    <property type="entry name" value="SGNH hydrolase"/>
    <property type="match status" value="1"/>
</dbReference>
<proteinExistence type="predicted"/>
<evidence type="ECO:0000313" key="3">
    <source>
        <dbReference type="RefSeq" id="XP_054839873.1"/>
    </source>
</evidence>
<organism evidence="2 3">
    <name type="scientific">Eublepharis macularius</name>
    <name type="common">Leopard gecko</name>
    <name type="synonym">Cyrtodactylus macularius</name>
    <dbReference type="NCBI Taxonomy" id="481883"/>
    <lineage>
        <taxon>Eukaryota</taxon>
        <taxon>Metazoa</taxon>
        <taxon>Chordata</taxon>
        <taxon>Craniata</taxon>
        <taxon>Vertebrata</taxon>
        <taxon>Euteleostomi</taxon>
        <taxon>Lepidosauria</taxon>
        <taxon>Squamata</taxon>
        <taxon>Bifurcata</taxon>
        <taxon>Gekkota</taxon>
        <taxon>Eublepharidae</taxon>
        <taxon>Eublepharinae</taxon>
        <taxon>Eublepharis</taxon>
    </lineage>
</organism>
<dbReference type="CDD" id="cd00229">
    <property type="entry name" value="SGNH_hydrolase"/>
    <property type="match status" value="1"/>
</dbReference>
<sequence length="356" mass="38613">MPGKGKGPSKGKQPAKRPLSKRPAPVSSSSEDEGDLQGRQDILARLTALEQARGAGGSATGRAKRARSTLLASSATFQRDVLNRLSALESTGTPAAGERACEVTVTEATAVELSGVAEQSVQEESGQVAVAIQPPEGDGAAACYTRKRVLICGHSMVFWAARQAKKTQFGSQLGLSLWATVEWQGRRGLRWPGLLPLLFEGRCGPLPDILVIHLGGNDLGLVKGKALSLQAEADLWWIKERWPDTLIIWSAILPRRVWREALDPAGIERARHRANRALEKALGRGLGIYLPHPAIKAEVADLYRSDGVHLSEEVYSPGVLLESDLLLYKPVATVTRRAFYQPHLISQLQPLLGRKE</sequence>
<dbReference type="AlphaFoldDB" id="A0AA97JKE8"/>
<dbReference type="KEGG" id="emc:129332667"/>
<feature type="compositionally biased region" description="Basic residues" evidence="1">
    <location>
        <begin position="7"/>
        <end position="20"/>
    </location>
</feature>
<name>A0AA97JKE8_EUBMA</name>
<evidence type="ECO:0000256" key="1">
    <source>
        <dbReference type="SAM" id="MobiDB-lite"/>
    </source>
</evidence>
<reference evidence="3" key="1">
    <citation type="submission" date="2025-08" db="UniProtKB">
        <authorList>
            <consortium name="RefSeq"/>
        </authorList>
    </citation>
    <scope>IDENTIFICATION</scope>
    <source>
        <tissue evidence="3">Blood</tissue>
    </source>
</reference>